<dbReference type="EMBL" id="CP027806">
    <property type="protein sequence ID" value="AXJ00160.1"/>
    <property type="molecule type" value="Genomic_DNA"/>
</dbReference>
<keyword evidence="2" id="KW-1185">Reference proteome</keyword>
<proteinExistence type="predicted"/>
<protein>
    <submittedName>
        <fullName evidence="1">Uncharacterized protein</fullName>
    </submittedName>
</protein>
<name>A0A345UI58_9BACT</name>
<sequence length="184" mass="21215">MSETESHAARPFSARRLLGLYAVTLVLLFAAGCWNPFAPGLEEGDGDGLLGDPSTIEGFFTRFQNAYQLRDTTLYGPLIARDFVFTFRDYDNNVDISWGRNEEMSSTYRLFINSQDIRIRWNNILSQDINEDRTRSQVIRRFDLTVALEASDLIRTDGAVNFVLERPDSTENWQLRSWRDESDL</sequence>
<accession>A0A345UI58</accession>
<evidence type="ECO:0000313" key="1">
    <source>
        <dbReference type="EMBL" id="AXJ00160.1"/>
    </source>
</evidence>
<organism evidence="1 2">
    <name type="scientific">Cyclonatronum proteinivorum</name>
    <dbReference type="NCBI Taxonomy" id="1457365"/>
    <lineage>
        <taxon>Bacteria</taxon>
        <taxon>Pseudomonadati</taxon>
        <taxon>Balneolota</taxon>
        <taxon>Balneolia</taxon>
        <taxon>Balneolales</taxon>
        <taxon>Cyclonatronaceae</taxon>
        <taxon>Cyclonatronum</taxon>
    </lineage>
</organism>
<gene>
    <name evidence="1" type="ORF">CYPRO_0883</name>
</gene>
<evidence type="ECO:0000313" key="2">
    <source>
        <dbReference type="Proteomes" id="UP000254808"/>
    </source>
</evidence>
<reference evidence="1 2" key="1">
    <citation type="submission" date="2018-03" db="EMBL/GenBank/DDBJ databases">
        <title>Phenotypic and genomic properties of Cyclonatronum proteinivorum gen. nov., sp. nov., a haloalkaliphilic bacteroidete from soda lakes possessing Na+-translocating rhodopsin.</title>
        <authorList>
            <person name="Toshchakov S.V."/>
            <person name="Korzhenkov A."/>
            <person name="Samarov N.I."/>
            <person name="Kublanov I.V."/>
            <person name="Muntyan M.S."/>
            <person name="Sorokin D.Y."/>
        </authorList>
    </citation>
    <scope>NUCLEOTIDE SEQUENCE [LARGE SCALE GENOMIC DNA]</scope>
    <source>
        <strain evidence="1 2">Omega</strain>
    </source>
</reference>
<dbReference type="RefSeq" id="WP_240644832.1">
    <property type="nucleotide sequence ID" value="NZ_CP027806.1"/>
</dbReference>
<dbReference type="KEGG" id="cprv:CYPRO_0883"/>
<dbReference type="Proteomes" id="UP000254808">
    <property type="component" value="Chromosome"/>
</dbReference>
<dbReference type="AlphaFoldDB" id="A0A345UI58"/>